<dbReference type="EMBL" id="KQ484323">
    <property type="protein sequence ID" value="KYP35755.1"/>
    <property type="molecule type" value="Genomic_DNA"/>
</dbReference>
<evidence type="ECO:0000256" key="4">
    <source>
        <dbReference type="ARBA" id="ARBA00022989"/>
    </source>
</evidence>
<evidence type="ECO:0000259" key="7">
    <source>
        <dbReference type="Pfam" id="PF00005"/>
    </source>
</evidence>
<reference evidence="8" key="1">
    <citation type="journal article" date="2012" name="Nat. Biotechnol.">
        <title>Draft genome sequence of pigeonpea (Cajanus cajan), an orphan legume crop of resource-poor farmers.</title>
        <authorList>
            <person name="Varshney R.K."/>
            <person name="Chen W."/>
            <person name="Li Y."/>
            <person name="Bharti A.K."/>
            <person name="Saxena R.K."/>
            <person name="Schlueter J.A."/>
            <person name="Donoghue M.T."/>
            <person name="Azam S."/>
            <person name="Fan G."/>
            <person name="Whaley A.M."/>
            <person name="Farmer A.D."/>
            <person name="Sheridan J."/>
            <person name="Iwata A."/>
            <person name="Tuteja R."/>
            <person name="Penmetsa R.V."/>
            <person name="Wu W."/>
            <person name="Upadhyaya H.D."/>
            <person name="Yang S.P."/>
            <person name="Shah T."/>
            <person name="Saxena K.B."/>
            <person name="Michael T."/>
            <person name="McCombie W.R."/>
            <person name="Yang B."/>
            <person name="Zhang G."/>
            <person name="Yang H."/>
            <person name="Wang J."/>
            <person name="Spillane C."/>
            <person name="Cook D.R."/>
            <person name="May G.D."/>
            <person name="Xu X."/>
            <person name="Jackson S.A."/>
        </authorList>
    </citation>
    <scope>NUCLEOTIDE SEQUENCE [LARGE SCALE GENOMIC DNA]</scope>
</reference>
<dbReference type="Gene3D" id="3.40.50.300">
    <property type="entry name" value="P-loop containing nucleotide triphosphate hydrolases"/>
    <property type="match status" value="1"/>
</dbReference>
<sequence>SGSGKSTLIDALAGRISKDSQKGSLTLNGDALESSLLKVISMLTVEETLTFAAEFHLSRSLSMSKKKARVHALIDQLGLRFAASTVIGDEGHRDVSGGERRRVSIGIVTRTGPRRRRNLQPNTPLPPPPPPPNGNPTRSSTSTPPSSTRPSAESTSQATRPAEERSSVRPPTGCSPSPPGGGLAGAAPS</sequence>
<dbReference type="SUPFAM" id="SSF52540">
    <property type="entry name" value="P-loop containing nucleoside triphosphate hydrolases"/>
    <property type="match status" value="1"/>
</dbReference>
<accession>A0A151QZV4</accession>
<keyword evidence="9" id="KW-1185">Reference proteome</keyword>
<proteinExistence type="predicted"/>
<keyword evidence="3" id="KW-0812">Transmembrane</keyword>
<dbReference type="Proteomes" id="UP000075243">
    <property type="component" value="Unassembled WGS sequence"/>
</dbReference>
<dbReference type="InterPro" id="IPR027417">
    <property type="entry name" value="P-loop_NTPase"/>
</dbReference>
<dbReference type="Pfam" id="PF00005">
    <property type="entry name" value="ABC_tran"/>
    <property type="match status" value="1"/>
</dbReference>
<feature type="compositionally biased region" description="Low complexity" evidence="6">
    <location>
        <begin position="135"/>
        <end position="151"/>
    </location>
</feature>
<dbReference type="GO" id="GO:0042626">
    <property type="term" value="F:ATPase-coupled transmembrane transporter activity"/>
    <property type="evidence" value="ECO:0007669"/>
    <property type="project" value="TreeGrafter"/>
</dbReference>
<evidence type="ECO:0000256" key="2">
    <source>
        <dbReference type="ARBA" id="ARBA00022448"/>
    </source>
</evidence>
<evidence type="ECO:0000256" key="6">
    <source>
        <dbReference type="SAM" id="MobiDB-lite"/>
    </source>
</evidence>
<comment type="subcellular location">
    <subcellularLocation>
        <location evidence="1">Membrane</location>
        <topology evidence="1">Multi-pass membrane protein</topology>
    </subcellularLocation>
</comment>
<evidence type="ECO:0000313" key="8">
    <source>
        <dbReference type="EMBL" id="KYP35755.1"/>
    </source>
</evidence>
<dbReference type="GO" id="GO:0016887">
    <property type="term" value="F:ATP hydrolysis activity"/>
    <property type="evidence" value="ECO:0007669"/>
    <property type="project" value="InterPro"/>
</dbReference>
<evidence type="ECO:0000256" key="5">
    <source>
        <dbReference type="ARBA" id="ARBA00023136"/>
    </source>
</evidence>
<dbReference type="PANTHER" id="PTHR48041">
    <property type="entry name" value="ABC TRANSPORTER G FAMILY MEMBER 28"/>
    <property type="match status" value="1"/>
</dbReference>
<keyword evidence="4" id="KW-1133">Transmembrane helix</keyword>
<evidence type="ECO:0000313" key="9">
    <source>
        <dbReference type="Proteomes" id="UP000075243"/>
    </source>
</evidence>
<feature type="region of interest" description="Disordered" evidence="6">
    <location>
        <begin position="89"/>
        <end position="189"/>
    </location>
</feature>
<protein>
    <submittedName>
        <fullName evidence="8">ABC transporter G family member 2</fullName>
    </submittedName>
</protein>
<dbReference type="GO" id="GO:0005524">
    <property type="term" value="F:ATP binding"/>
    <property type="evidence" value="ECO:0007669"/>
    <property type="project" value="InterPro"/>
</dbReference>
<evidence type="ECO:0000256" key="1">
    <source>
        <dbReference type="ARBA" id="ARBA00004141"/>
    </source>
</evidence>
<gene>
    <name evidence="8" type="ORF">KK1_043195</name>
</gene>
<feature type="non-terminal residue" evidence="8">
    <location>
        <position position="1"/>
    </location>
</feature>
<feature type="domain" description="ABC transporter" evidence="7">
    <location>
        <begin position="1"/>
        <end position="109"/>
    </location>
</feature>
<dbReference type="InterPro" id="IPR003439">
    <property type="entry name" value="ABC_transporter-like_ATP-bd"/>
</dbReference>
<keyword evidence="2" id="KW-0813">Transport</keyword>
<organism evidence="8 9">
    <name type="scientific">Cajanus cajan</name>
    <name type="common">Pigeon pea</name>
    <name type="synonym">Cajanus indicus</name>
    <dbReference type="NCBI Taxonomy" id="3821"/>
    <lineage>
        <taxon>Eukaryota</taxon>
        <taxon>Viridiplantae</taxon>
        <taxon>Streptophyta</taxon>
        <taxon>Embryophyta</taxon>
        <taxon>Tracheophyta</taxon>
        <taxon>Spermatophyta</taxon>
        <taxon>Magnoliopsida</taxon>
        <taxon>eudicotyledons</taxon>
        <taxon>Gunneridae</taxon>
        <taxon>Pentapetalae</taxon>
        <taxon>rosids</taxon>
        <taxon>fabids</taxon>
        <taxon>Fabales</taxon>
        <taxon>Fabaceae</taxon>
        <taxon>Papilionoideae</taxon>
        <taxon>50 kb inversion clade</taxon>
        <taxon>NPAAA clade</taxon>
        <taxon>indigoferoid/millettioid clade</taxon>
        <taxon>Phaseoleae</taxon>
        <taxon>Cajanus</taxon>
    </lineage>
</organism>
<dbReference type="PANTHER" id="PTHR48041:SF109">
    <property type="entry name" value="ABC TRANSPORTER G FAMILY MEMBER 20"/>
    <property type="match status" value="1"/>
</dbReference>
<feature type="compositionally biased region" description="Pro residues" evidence="6">
    <location>
        <begin position="123"/>
        <end position="134"/>
    </location>
</feature>
<evidence type="ECO:0000256" key="3">
    <source>
        <dbReference type="ARBA" id="ARBA00022692"/>
    </source>
</evidence>
<dbReference type="InterPro" id="IPR050352">
    <property type="entry name" value="ABCG_transporters"/>
</dbReference>
<dbReference type="AlphaFoldDB" id="A0A151QZV4"/>
<feature type="compositionally biased region" description="Gly residues" evidence="6">
    <location>
        <begin position="180"/>
        <end position="189"/>
    </location>
</feature>
<dbReference type="GO" id="GO:0016020">
    <property type="term" value="C:membrane"/>
    <property type="evidence" value="ECO:0007669"/>
    <property type="project" value="UniProtKB-SubCell"/>
</dbReference>
<name>A0A151QZV4_CAJCA</name>
<feature type="compositionally biased region" description="Basic and acidic residues" evidence="6">
    <location>
        <begin position="89"/>
        <end position="102"/>
    </location>
</feature>
<dbReference type="Gramene" id="C.cajan_44627.t">
    <property type="protein sequence ID" value="C.cajan_44627.t.cds1"/>
    <property type="gene ID" value="C.cajan_44627"/>
</dbReference>
<keyword evidence="5" id="KW-0472">Membrane</keyword>